<feature type="domain" description="SPOR" evidence="1">
    <location>
        <begin position="884"/>
        <end position="960"/>
    </location>
</feature>
<dbReference type="EMBL" id="MSCH01000003">
    <property type="protein sequence ID" value="PQJ53694.1"/>
    <property type="molecule type" value="Genomic_DNA"/>
</dbReference>
<dbReference type="InterPro" id="IPR007730">
    <property type="entry name" value="SPOR-like_dom"/>
</dbReference>
<dbReference type="AlphaFoldDB" id="A0A2S7UUM8"/>
<dbReference type="GO" id="GO:0042834">
    <property type="term" value="F:peptidoglycan binding"/>
    <property type="evidence" value="ECO:0007669"/>
    <property type="project" value="InterPro"/>
</dbReference>
<dbReference type="Gene3D" id="3.30.70.1070">
    <property type="entry name" value="Sporulation related repeat"/>
    <property type="match status" value="1"/>
</dbReference>
<dbReference type="OrthoDB" id="121544at2"/>
<keyword evidence="3" id="KW-1185">Reference proteome</keyword>
<protein>
    <recommendedName>
        <fullName evidence="1">SPOR domain-containing protein</fullName>
    </recommendedName>
</protein>
<dbReference type="RefSeq" id="WP_105052186.1">
    <property type="nucleotide sequence ID" value="NZ_BMYG01000002.1"/>
</dbReference>
<name>A0A2S7UUM8_9GAMM</name>
<reference evidence="2 3" key="1">
    <citation type="submission" date="2016-12" db="EMBL/GenBank/DDBJ databases">
        <title>Diversity of luminous bacteria.</title>
        <authorList>
            <person name="Yoshizawa S."/>
            <person name="Kogure K."/>
        </authorList>
    </citation>
    <scope>NUCLEOTIDE SEQUENCE [LARGE SCALE GENOMIC DNA]</scope>
    <source>
        <strain evidence="2 3">SA4-48</strain>
    </source>
</reference>
<gene>
    <name evidence="2" type="ORF">BTO11_08460</name>
</gene>
<comment type="caution">
    <text evidence="2">The sequence shown here is derived from an EMBL/GenBank/DDBJ whole genome shotgun (WGS) entry which is preliminary data.</text>
</comment>
<dbReference type="Pfam" id="PF05036">
    <property type="entry name" value="SPOR"/>
    <property type="match status" value="1"/>
</dbReference>
<dbReference type="InterPro" id="IPR036680">
    <property type="entry name" value="SPOR-like_sf"/>
</dbReference>
<organism evidence="2 3">
    <name type="scientific">Psychrosphaera saromensis</name>
    <dbReference type="NCBI Taxonomy" id="716813"/>
    <lineage>
        <taxon>Bacteria</taxon>
        <taxon>Pseudomonadati</taxon>
        <taxon>Pseudomonadota</taxon>
        <taxon>Gammaproteobacteria</taxon>
        <taxon>Alteromonadales</taxon>
        <taxon>Pseudoalteromonadaceae</taxon>
        <taxon>Psychrosphaera</taxon>
    </lineage>
</organism>
<evidence type="ECO:0000313" key="2">
    <source>
        <dbReference type="EMBL" id="PQJ53694.1"/>
    </source>
</evidence>
<sequence>MLTFFRFFSFITIIVLLLTSTASFSQQVQVNEQELDYEIFDIVLKEKTLYQSAEFYRTNDGSILAPLQLIESLLEIDLTYNPDTRQFNGGFADIKIDTNLQQVSSSITGPTYWSNTEQGYYFDIKLISKLLQSELIINYNILSLIITPKDKTLTFPIEVRLLRESKELAYLPTDTVHYNFMVDDQYRLFTPPKGQVALGLANNSSDTTLNTNLSLYGDVLNHAANLTLNTNTVSKDVAGRLNFKRDQVSPNKKILGVLNNYSFGDVSNTLTRFGIPVSGLGFSFSTIDKRFNNYYGKAIIDENVPAGWEVELYRYGLLIAITTATEDGRVLFEDIDVNYGTNRFTLKLYGPYGETETRNSDVIVGNQIIKQGNVDFTVNYVDQTKSIFNNSSSDINSEFIPTFYMQSNIGLGNKTSLGLGYLSQEYAGIASDKDEQVILSLSKSLPSSLLDISTTFNDTDEYNYNINLVGAIGQQDRYRLTALSNKTDTVENNKITGYYFSRFDNFTITGVSSLTENIYTTEKNDIQNYQLIVGTPILGASISNKFDYTKTHTDIITVPDKEIIKGELSATKSFGSLVTSRFSLNYLLNQIDIQEPGITSAHLNTNWRTLTQMNGSLDISLYENDQYQIINRFAWKTKKINFTNNITYSSLTKWTVGIGITFNLDYDYYKNEVNLQSEYTAQSSTLDLFAYHDRNKSGNFDEFDSALSGVKFGSVTYWDDLPTNRRGYTYLPNARIGRPFKIDYDTRETKSDLLSPVYDDVYFYTHAGGVTSFDVPFNYTSYLDGLIVNLSDKTVPPSIPLELVTMNNKVLKTFKSDFNSSYSLEKMWPGKYKIRIEPGYLDKLGLVSLPAEHLINIKTGTNFVDVPDFELINVEEHVKNTSELAHNEFYTVQFGAYDSREYCALRVAQLKQSGFADAFYIIEGTNCKVFVGEFRTGAAADEYKSTMPKTLVDDGFTVIYREGEDIYSIQVEAYSIQLSAVIKDGKCDTAAFEEITRKLDHLYIVETDSYCKLYLGDYTSPLNARNALDKLPDSVKKGAFLVKH</sequence>
<accession>A0A2S7UUM8</accession>
<dbReference type="PROSITE" id="PS51724">
    <property type="entry name" value="SPOR"/>
    <property type="match status" value="1"/>
</dbReference>
<evidence type="ECO:0000259" key="1">
    <source>
        <dbReference type="PROSITE" id="PS51724"/>
    </source>
</evidence>
<dbReference type="SUPFAM" id="SSF110997">
    <property type="entry name" value="Sporulation related repeat"/>
    <property type="match status" value="1"/>
</dbReference>
<evidence type="ECO:0000313" key="3">
    <source>
        <dbReference type="Proteomes" id="UP000239007"/>
    </source>
</evidence>
<proteinExistence type="predicted"/>
<dbReference type="Proteomes" id="UP000239007">
    <property type="component" value="Unassembled WGS sequence"/>
</dbReference>